<evidence type="ECO:0000256" key="1">
    <source>
        <dbReference type="ARBA" id="ARBA00001232"/>
    </source>
</evidence>
<dbReference type="HOGENOM" id="CLU_039379_1_0_6"/>
<evidence type="ECO:0000256" key="8">
    <source>
        <dbReference type="ARBA" id="ARBA00024069"/>
    </source>
</evidence>
<dbReference type="GO" id="GO:0006633">
    <property type="term" value="P:fatty acid biosynthetic process"/>
    <property type="evidence" value="ECO:0007669"/>
    <property type="project" value="UniProtKB-UniRule"/>
</dbReference>
<keyword evidence="3 10" id="KW-0444">Lipid biosynthesis</keyword>
<dbReference type="PIRSF" id="PIRSF002465">
    <property type="entry name" value="Phsphlp_syn_PlsX"/>
    <property type="match status" value="1"/>
</dbReference>
<evidence type="ECO:0000256" key="3">
    <source>
        <dbReference type="ARBA" id="ARBA00022516"/>
    </source>
</evidence>
<evidence type="ECO:0000256" key="6">
    <source>
        <dbReference type="ARBA" id="ARBA00023209"/>
    </source>
</evidence>
<sequence>MSGLFTIALDAMGGDHGPGVVVPAAVGALGKYPDIELVLVGDESMLSAEIARHPVQPSERLRIHHASQVVGMDEPPAQALRNKKDSSMRVAINLVKDGKAHACVSAGNTGALMATARYVLKTLPGIDRPAISTAIPSIHGHTHMLDLGANVDCTAEHLFQFAVMGSVLVSAVDNNPSPKVGLLNIGQEEIKGSDQIKEAARLLEASNLNYIGFVEGDDIFCGDVDVVVCDGFVGNVSLKTSEGVARMVSHFIRAEFKRNLFSRFAALFAMPVLGNFKKRIDPRLYNGASLLGLQGIVIKSHGGADAFSFENAIRIARLEVEKNIAQRIDKQLEQLLTEREAS</sequence>
<gene>
    <name evidence="10" type="primary">plsX</name>
    <name evidence="11" type="ordered locus">Tgr7_1912</name>
</gene>
<dbReference type="PANTHER" id="PTHR30100:SF1">
    <property type="entry name" value="PHOSPHATE ACYLTRANSFERASE"/>
    <property type="match status" value="1"/>
</dbReference>
<evidence type="ECO:0000256" key="4">
    <source>
        <dbReference type="ARBA" id="ARBA00022679"/>
    </source>
</evidence>
<dbReference type="Pfam" id="PF02504">
    <property type="entry name" value="FA_synthesis"/>
    <property type="match status" value="1"/>
</dbReference>
<name>B8GSX8_THISH</name>
<dbReference type="PANTHER" id="PTHR30100">
    <property type="entry name" value="FATTY ACID/PHOSPHOLIPID SYNTHESIS PROTEIN PLSX"/>
    <property type="match status" value="1"/>
</dbReference>
<protein>
    <recommendedName>
        <fullName evidence="8 10">Phosphate acyltransferase</fullName>
        <ecNumber evidence="8 10">2.3.1.274</ecNumber>
    </recommendedName>
    <alternativeName>
        <fullName evidence="10">Acyl-ACP phosphotransacylase</fullName>
    </alternativeName>
    <alternativeName>
        <fullName evidence="10">Acyl-[acyl-carrier-protein]--phosphate acyltransferase</fullName>
    </alternativeName>
    <alternativeName>
        <fullName evidence="10">Phosphate-acyl-ACP acyltransferase</fullName>
    </alternativeName>
</protein>
<dbReference type="STRING" id="396588.Tgr7_1912"/>
<evidence type="ECO:0000256" key="10">
    <source>
        <dbReference type="HAMAP-Rule" id="MF_00019"/>
    </source>
</evidence>
<evidence type="ECO:0000256" key="2">
    <source>
        <dbReference type="ARBA" id="ARBA00022490"/>
    </source>
</evidence>
<evidence type="ECO:0000313" key="11">
    <source>
        <dbReference type="EMBL" id="ACL72993.1"/>
    </source>
</evidence>
<comment type="function">
    <text evidence="10">Catalyzes the reversible formation of acyl-phosphate (acyl-PO(4)) from acyl-[acyl-carrier-protein] (acyl-ACP). This enzyme utilizes acyl-ACP as fatty acyl donor, but not acyl-CoA.</text>
</comment>
<comment type="subunit">
    <text evidence="9 10">Homodimer. Probably interacts with PlsY.</text>
</comment>
<dbReference type="HAMAP" id="MF_00019">
    <property type="entry name" value="PlsX"/>
    <property type="match status" value="1"/>
</dbReference>
<evidence type="ECO:0000313" key="12">
    <source>
        <dbReference type="Proteomes" id="UP000002383"/>
    </source>
</evidence>
<dbReference type="KEGG" id="tgr:Tgr7_1912"/>
<comment type="catalytic activity">
    <reaction evidence="1 10">
        <text>a fatty acyl-[ACP] + phosphate = an acyl phosphate + holo-[ACP]</text>
        <dbReference type="Rhea" id="RHEA:42292"/>
        <dbReference type="Rhea" id="RHEA-COMP:9685"/>
        <dbReference type="Rhea" id="RHEA-COMP:14125"/>
        <dbReference type="ChEBI" id="CHEBI:43474"/>
        <dbReference type="ChEBI" id="CHEBI:59918"/>
        <dbReference type="ChEBI" id="CHEBI:64479"/>
        <dbReference type="ChEBI" id="CHEBI:138651"/>
        <dbReference type="EC" id="2.3.1.274"/>
    </reaction>
</comment>
<dbReference type="Gene3D" id="3.40.718.10">
    <property type="entry name" value="Isopropylmalate Dehydrogenase"/>
    <property type="match status" value="1"/>
</dbReference>
<comment type="similarity">
    <text evidence="10">Belongs to the PlsX family.</text>
</comment>
<accession>B8GSX8</accession>
<dbReference type="eggNOG" id="COG0416">
    <property type="taxonomic scope" value="Bacteria"/>
</dbReference>
<dbReference type="InterPro" id="IPR003664">
    <property type="entry name" value="FA_synthesis"/>
</dbReference>
<dbReference type="GO" id="GO:0043811">
    <property type="term" value="F:phosphate:acyl-[acyl carrier protein] acyltransferase activity"/>
    <property type="evidence" value="ECO:0007669"/>
    <property type="project" value="UniProtKB-UniRule"/>
</dbReference>
<keyword evidence="2 10" id="KW-0963">Cytoplasm</keyword>
<dbReference type="OrthoDB" id="9806408at2"/>
<keyword evidence="12" id="KW-1185">Reference proteome</keyword>
<evidence type="ECO:0000256" key="7">
    <source>
        <dbReference type="ARBA" id="ARBA00023264"/>
    </source>
</evidence>
<comment type="pathway">
    <text evidence="10">Lipid metabolism; phospholipid metabolism.</text>
</comment>
<evidence type="ECO:0000256" key="9">
    <source>
        <dbReference type="ARBA" id="ARBA00046608"/>
    </source>
</evidence>
<dbReference type="EMBL" id="CP001339">
    <property type="protein sequence ID" value="ACL72993.1"/>
    <property type="molecule type" value="Genomic_DNA"/>
</dbReference>
<evidence type="ECO:0000256" key="5">
    <source>
        <dbReference type="ARBA" id="ARBA00023098"/>
    </source>
</evidence>
<comment type="subcellular location">
    <subcellularLocation>
        <location evidence="10">Cytoplasm</location>
    </subcellularLocation>
    <text evidence="10">Associated with the membrane possibly through PlsY.</text>
</comment>
<organism evidence="11 12">
    <name type="scientific">Thioalkalivibrio sulfidiphilus (strain HL-EbGR7)</name>
    <dbReference type="NCBI Taxonomy" id="396588"/>
    <lineage>
        <taxon>Bacteria</taxon>
        <taxon>Pseudomonadati</taxon>
        <taxon>Pseudomonadota</taxon>
        <taxon>Gammaproteobacteria</taxon>
        <taxon>Chromatiales</taxon>
        <taxon>Ectothiorhodospiraceae</taxon>
        <taxon>Thioalkalivibrio</taxon>
    </lineage>
</organism>
<keyword evidence="6 10" id="KW-0594">Phospholipid biosynthesis</keyword>
<keyword evidence="4 10" id="KW-0808">Transferase</keyword>
<dbReference type="GO" id="GO:0005737">
    <property type="term" value="C:cytoplasm"/>
    <property type="evidence" value="ECO:0007669"/>
    <property type="project" value="UniProtKB-SubCell"/>
</dbReference>
<reference evidence="11 12" key="1">
    <citation type="journal article" date="2011" name="Stand. Genomic Sci.">
        <title>Complete genome sequence of 'Thioalkalivibrio sulfidophilus' HL-EbGr7.</title>
        <authorList>
            <person name="Muyzer G."/>
            <person name="Sorokin D.Y."/>
            <person name="Mavromatis K."/>
            <person name="Lapidus A."/>
            <person name="Clum A."/>
            <person name="Ivanova N."/>
            <person name="Pati A."/>
            <person name="d'Haeseleer P."/>
            <person name="Woyke T."/>
            <person name="Kyrpides N.C."/>
        </authorList>
    </citation>
    <scope>NUCLEOTIDE SEQUENCE [LARGE SCALE GENOMIC DNA]</scope>
    <source>
        <strain evidence="11 12">HL-EbGR7</strain>
    </source>
</reference>
<dbReference type="GO" id="GO:0008654">
    <property type="term" value="P:phospholipid biosynthetic process"/>
    <property type="evidence" value="ECO:0007669"/>
    <property type="project" value="UniProtKB-KW"/>
</dbReference>
<keyword evidence="11" id="KW-0012">Acyltransferase</keyword>
<dbReference type="RefSeq" id="WP_012638472.1">
    <property type="nucleotide sequence ID" value="NC_011901.1"/>
</dbReference>
<dbReference type="NCBIfam" id="TIGR00182">
    <property type="entry name" value="plsX"/>
    <property type="match status" value="1"/>
</dbReference>
<dbReference type="SUPFAM" id="SSF53659">
    <property type="entry name" value="Isocitrate/Isopropylmalate dehydrogenase-like"/>
    <property type="match status" value="1"/>
</dbReference>
<dbReference type="UniPathway" id="UPA00085"/>
<dbReference type="Proteomes" id="UP000002383">
    <property type="component" value="Chromosome"/>
</dbReference>
<dbReference type="EC" id="2.3.1.274" evidence="8 10"/>
<keyword evidence="5 10" id="KW-0443">Lipid metabolism</keyword>
<proteinExistence type="inferred from homology"/>
<dbReference type="AlphaFoldDB" id="B8GSX8"/>
<keyword evidence="7 10" id="KW-1208">Phospholipid metabolism</keyword>
<dbReference type="InterPro" id="IPR012281">
    <property type="entry name" value="Phospholipid_synth_PlsX-like"/>
</dbReference>